<protein>
    <recommendedName>
        <fullName evidence="1">F-box domain-containing protein</fullName>
    </recommendedName>
</protein>
<dbReference type="CDD" id="cd22160">
    <property type="entry name" value="F-box_AtFBL13-like"/>
    <property type="match status" value="1"/>
</dbReference>
<gene>
    <name evidence="2" type="ORF">ACJIZ3_020119</name>
</gene>
<comment type="caution">
    <text evidence="2">The sequence shown here is derived from an EMBL/GenBank/DDBJ whole genome shotgun (WGS) entry which is preliminary data.</text>
</comment>
<dbReference type="InterPro" id="IPR036047">
    <property type="entry name" value="F-box-like_dom_sf"/>
</dbReference>
<name>A0ABD3SHP8_9LAMI</name>
<organism evidence="2 3">
    <name type="scientific">Penstemon smallii</name>
    <dbReference type="NCBI Taxonomy" id="265156"/>
    <lineage>
        <taxon>Eukaryota</taxon>
        <taxon>Viridiplantae</taxon>
        <taxon>Streptophyta</taxon>
        <taxon>Embryophyta</taxon>
        <taxon>Tracheophyta</taxon>
        <taxon>Spermatophyta</taxon>
        <taxon>Magnoliopsida</taxon>
        <taxon>eudicotyledons</taxon>
        <taxon>Gunneridae</taxon>
        <taxon>Pentapetalae</taxon>
        <taxon>asterids</taxon>
        <taxon>lamiids</taxon>
        <taxon>Lamiales</taxon>
        <taxon>Plantaginaceae</taxon>
        <taxon>Cheloneae</taxon>
        <taxon>Penstemon</taxon>
    </lineage>
</organism>
<dbReference type="InterPro" id="IPR001810">
    <property type="entry name" value="F-box_dom"/>
</dbReference>
<dbReference type="PANTHER" id="PTHR31639">
    <property type="entry name" value="F-BOX PROTEIN-LIKE"/>
    <property type="match status" value="1"/>
</dbReference>
<dbReference type="AlphaFoldDB" id="A0ABD3SHP8"/>
<dbReference type="Pfam" id="PF00646">
    <property type="entry name" value="F-box"/>
    <property type="match status" value="1"/>
</dbReference>
<evidence type="ECO:0000259" key="1">
    <source>
        <dbReference type="PROSITE" id="PS50181"/>
    </source>
</evidence>
<evidence type="ECO:0000313" key="3">
    <source>
        <dbReference type="Proteomes" id="UP001634393"/>
    </source>
</evidence>
<feature type="domain" description="F-box" evidence="1">
    <location>
        <begin position="12"/>
        <end position="60"/>
    </location>
</feature>
<dbReference type="EMBL" id="JBJXBP010000006">
    <property type="protein sequence ID" value="KAL3824090.1"/>
    <property type="molecule type" value="Genomic_DNA"/>
</dbReference>
<dbReference type="InterPro" id="IPR053781">
    <property type="entry name" value="F-box_AtFBL13-like"/>
</dbReference>
<dbReference type="Gene3D" id="1.20.1280.50">
    <property type="match status" value="1"/>
</dbReference>
<dbReference type="PROSITE" id="PS50181">
    <property type="entry name" value="FBOX"/>
    <property type="match status" value="1"/>
</dbReference>
<keyword evidence="3" id="KW-1185">Reference proteome</keyword>
<sequence length="395" mass="46257">MEASREVASKYSTKIENLPECILIHILSFLTTLEAVRTTMVCRAWRNLWYQVPSFSFDIIPFHSPSNPYTITLKKFIQCVNRVISIRPFTHVQKFHLRIDCNNDRLISNVNNWVLHAINSKVIELDLDFDTWDLNFILTEENCRIYREVDEFKEFPFNFFHLKDSSVKVLKLRRSSIICPPYVGSSDFQSVQSLFFDDLNFEDREVNDVIKFCVNLEYLTIHYCIIPECLEIYSSKLKKCELESLDASEVVISAPRLHSVSILEVRAKVCFLEQSPNLVVAKVGYDGITLENYSYWCHFMSSLATTKYLTVPNMYLGQEEFLKEMEITEEFMSRPVILHIPRLRKVKMMNYRGIKGEIYVVELIKRHQSVLEEVVAFPPETAPFPLWMTTSNSSW</sequence>
<dbReference type="Proteomes" id="UP001634393">
    <property type="component" value="Unassembled WGS sequence"/>
</dbReference>
<dbReference type="SMART" id="SM00256">
    <property type="entry name" value="FBOX"/>
    <property type="match status" value="1"/>
</dbReference>
<dbReference type="PANTHER" id="PTHR31639:SF256">
    <property type="entry name" value="OS07G0242900 PROTEIN"/>
    <property type="match status" value="1"/>
</dbReference>
<proteinExistence type="predicted"/>
<dbReference type="SUPFAM" id="SSF52047">
    <property type="entry name" value="RNI-like"/>
    <property type="match status" value="1"/>
</dbReference>
<evidence type="ECO:0000313" key="2">
    <source>
        <dbReference type="EMBL" id="KAL3824090.1"/>
    </source>
</evidence>
<accession>A0ABD3SHP8</accession>
<reference evidence="2 3" key="1">
    <citation type="submission" date="2024-12" db="EMBL/GenBank/DDBJ databases">
        <title>The unique morphological basis and parallel evolutionary history of personate flowers in Penstemon.</title>
        <authorList>
            <person name="Depatie T.H."/>
            <person name="Wessinger C.A."/>
        </authorList>
    </citation>
    <scope>NUCLEOTIDE SEQUENCE [LARGE SCALE GENOMIC DNA]</scope>
    <source>
        <strain evidence="2">WTNN_2</strain>
        <tissue evidence="2">Leaf</tissue>
    </source>
</reference>
<dbReference type="SUPFAM" id="SSF81383">
    <property type="entry name" value="F-box domain"/>
    <property type="match status" value="1"/>
</dbReference>